<proteinExistence type="inferred from homology"/>
<dbReference type="EMBL" id="MAPZ01000010">
    <property type="protein sequence ID" value="OBY11884.1"/>
    <property type="molecule type" value="Genomic_DNA"/>
</dbReference>
<feature type="coiled-coil region" evidence="2">
    <location>
        <begin position="114"/>
        <end position="142"/>
    </location>
</feature>
<reference evidence="5 6" key="1">
    <citation type="submission" date="2016-06" db="EMBL/GenBank/DDBJ databases">
        <authorList>
            <person name="Kjaerup R.B."/>
            <person name="Dalgaard T.S."/>
            <person name="Juul-Madsen H.R."/>
        </authorList>
    </citation>
    <scope>NUCLEOTIDE SEQUENCE [LARGE SCALE GENOMIC DNA]</scope>
    <source>
        <strain evidence="5 6">373-A1</strain>
    </source>
</reference>
<evidence type="ECO:0000313" key="6">
    <source>
        <dbReference type="Proteomes" id="UP000092714"/>
    </source>
</evidence>
<gene>
    <name evidence="5" type="ORF">CP373A1_02880</name>
</gene>
<evidence type="ECO:0000256" key="2">
    <source>
        <dbReference type="SAM" id="Coils"/>
    </source>
</evidence>
<accession>A0A1B8RT30</accession>
<dbReference type="Proteomes" id="UP000092714">
    <property type="component" value="Unassembled WGS sequence"/>
</dbReference>
<dbReference type="PANTHER" id="PTHR37293">
    <property type="entry name" value="PHAGE REPLICATION PROTEIN-RELATED"/>
    <property type="match status" value="1"/>
</dbReference>
<protein>
    <recommendedName>
        <fullName evidence="4">Phage replisome organiser N-terminal domain-containing protein</fullName>
    </recommendedName>
</protein>
<evidence type="ECO:0000313" key="5">
    <source>
        <dbReference type="EMBL" id="OBY11884.1"/>
    </source>
</evidence>
<evidence type="ECO:0000256" key="3">
    <source>
        <dbReference type="SAM" id="MobiDB-lite"/>
    </source>
</evidence>
<dbReference type="InterPro" id="IPR010056">
    <property type="entry name" value="Phage_rep_org__N"/>
</dbReference>
<dbReference type="NCBIfam" id="TIGR01714">
    <property type="entry name" value="phage_rep_org_N"/>
    <property type="match status" value="1"/>
</dbReference>
<comment type="similarity">
    <text evidence="1">Belongs to the DnaB/DnaD family.</text>
</comment>
<dbReference type="InterPro" id="IPR034829">
    <property type="entry name" value="DnaD-like_sf"/>
</dbReference>
<dbReference type="PANTHER" id="PTHR37293:SF7">
    <property type="entry name" value="HYPOTHETICAL PHAGE PROTEIN"/>
    <property type="match status" value="1"/>
</dbReference>
<dbReference type="Gene3D" id="1.10.10.630">
    <property type="entry name" value="DnaD domain-like"/>
    <property type="match status" value="1"/>
</dbReference>
<dbReference type="AlphaFoldDB" id="A0A1B8RT30"/>
<feature type="coiled-coil region" evidence="2">
    <location>
        <begin position="174"/>
        <end position="204"/>
    </location>
</feature>
<evidence type="ECO:0000259" key="4">
    <source>
        <dbReference type="Pfam" id="PF09681"/>
    </source>
</evidence>
<dbReference type="NCBIfam" id="TIGR01446">
    <property type="entry name" value="DnaD_dom"/>
    <property type="match status" value="1"/>
</dbReference>
<feature type="region of interest" description="Disordered" evidence="3">
    <location>
        <begin position="276"/>
        <end position="304"/>
    </location>
</feature>
<name>A0A1B8RT30_9CLOT</name>
<dbReference type="Pfam" id="PF09681">
    <property type="entry name" value="Phage_rep_org_N"/>
    <property type="match status" value="1"/>
</dbReference>
<dbReference type="SUPFAM" id="SSF158499">
    <property type="entry name" value="DnaD domain-like"/>
    <property type="match status" value="1"/>
</dbReference>
<dbReference type="RefSeq" id="WP_065254300.1">
    <property type="nucleotide sequence ID" value="NZ_MAPZ01000010.1"/>
</dbReference>
<sequence>MDNNLFWFKFHINTYESEAFKLIDAMPKRDAIHFVYIRLMILAAKTNKNGYIYFDVDTPYSEEMLSTIMNRPIGIIRHSLKALIKVKLISIGSEGYIRINNWDKEQGTSFAPKIKSEEEILVEEKEKAKEKNRKRMAEYRAKKKNVTTTSDDTVTATGNEGVDVTSNSDVTEQKESKELNLDKEDEIKREIESQRKEAEEVNALGYKVLSYYEHVTGKIGVFNLQALCAAIKVHGEKNVRLAIDRALAVNKVSMTYVNGILNNWAKEGYPKEKVVKDGGEFSGFKANEPEGLSEEERRRAKDLI</sequence>
<comment type="caution">
    <text evidence="5">The sequence shown here is derived from an EMBL/GenBank/DDBJ whole genome shotgun (WGS) entry which is preliminary data.</text>
</comment>
<organism evidence="5 6">
    <name type="scientific">Clostridium paraputrificum</name>
    <dbReference type="NCBI Taxonomy" id="29363"/>
    <lineage>
        <taxon>Bacteria</taxon>
        <taxon>Bacillati</taxon>
        <taxon>Bacillota</taxon>
        <taxon>Clostridia</taxon>
        <taxon>Eubacteriales</taxon>
        <taxon>Clostridiaceae</taxon>
        <taxon>Clostridium</taxon>
    </lineage>
</organism>
<keyword evidence="2" id="KW-0175">Coiled coil</keyword>
<feature type="compositionally biased region" description="Basic and acidic residues" evidence="3">
    <location>
        <begin position="294"/>
        <end position="304"/>
    </location>
</feature>
<feature type="domain" description="Phage replisome organiser N-terminal" evidence="4">
    <location>
        <begin position="7"/>
        <end position="118"/>
    </location>
</feature>
<keyword evidence="6" id="KW-1185">Reference proteome</keyword>
<evidence type="ECO:0000256" key="1">
    <source>
        <dbReference type="ARBA" id="ARBA00093462"/>
    </source>
</evidence>
<dbReference type="InterPro" id="IPR006343">
    <property type="entry name" value="DnaB/C_C"/>
</dbReference>
<dbReference type="InterPro" id="IPR053162">
    <property type="entry name" value="DnaD"/>
</dbReference>